<keyword evidence="2" id="KW-1185">Reference proteome</keyword>
<dbReference type="GO" id="GO:0019634">
    <property type="term" value="P:organic phosphonate metabolic process"/>
    <property type="evidence" value="ECO:0007669"/>
    <property type="project" value="InterPro"/>
</dbReference>
<dbReference type="Pfam" id="PF06754">
    <property type="entry name" value="PhnG"/>
    <property type="match status" value="1"/>
</dbReference>
<dbReference type="GO" id="GO:0015716">
    <property type="term" value="P:organic phosphonate transport"/>
    <property type="evidence" value="ECO:0007669"/>
    <property type="project" value="InterPro"/>
</dbReference>
<dbReference type="STRING" id="989403.SAMN05421798_107188"/>
<dbReference type="EC" id="2.7.8.37" evidence="1"/>
<dbReference type="PATRIC" id="fig|989403.3.peg.1273"/>
<sequence length="156" mass="16736">MRASSLKQHSPEIAARQNAMGILAKASAQQISDVWKTLGIEPSYSVIRPAEIGLVMVRGRSGGTGAPFNLCEATVTRCVVALEDGTTGFGQALGRDKTKVLQTALIDALWQLPAHRDSIESKVLAPLAKSQELAEQETRAEVAATKVDFFTMVRGE</sequence>
<dbReference type="InterPro" id="IPR009609">
    <property type="entry name" value="Phosphonate_metab_PhnG"/>
</dbReference>
<protein>
    <submittedName>
        <fullName evidence="1">Alpha-D-ribose 1-methylphosphonate 5-triphosphate synthase subunit PhnG</fullName>
        <ecNumber evidence="1">2.7.8.37</ecNumber>
    </submittedName>
</protein>
<name>A0A161V711_9HYPH</name>
<dbReference type="RefSeq" id="WP_068003763.1">
    <property type="nucleotide sequence ID" value="NZ_FOFM01000007.1"/>
</dbReference>
<dbReference type="GO" id="GO:0061693">
    <property type="term" value="F:alpha-D-ribose 1-methylphosphonate 5-triphosphate synthase activity"/>
    <property type="evidence" value="ECO:0007669"/>
    <property type="project" value="UniProtKB-EC"/>
</dbReference>
<dbReference type="AlphaFoldDB" id="A0A161V711"/>
<dbReference type="EMBL" id="LMCB01000006">
    <property type="protein sequence ID" value="KZL20701.1"/>
    <property type="molecule type" value="Genomic_DNA"/>
</dbReference>
<dbReference type="OrthoDB" id="530475at2"/>
<accession>A0A161V711</accession>
<comment type="caution">
    <text evidence="1">The sequence shown here is derived from an EMBL/GenBank/DDBJ whole genome shotgun (WGS) entry which is preliminary data.</text>
</comment>
<gene>
    <name evidence="1" type="primary">phnG</name>
    <name evidence="1" type="ORF">PsAD2_01189</name>
</gene>
<keyword evidence="1" id="KW-0808">Transferase</keyword>
<evidence type="ECO:0000313" key="1">
    <source>
        <dbReference type="EMBL" id="KZL20701.1"/>
    </source>
</evidence>
<organism evidence="1 2">
    <name type="scientific">Pseudovibrio axinellae</name>
    <dbReference type="NCBI Taxonomy" id="989403"/>
    <lineage>
        <taxon>Bacteria</taxon>
        <taxon>Pseudomonadati</taxon>
        <taxon>Pseudomonadota</taxon>
        <taxon>Alphaproteobacteria</taxon>
        <taxon>Hyphomicrobiales</taxon>
        <taxon>Stappiaceae</taxon>
        <taxon>Pseudovibrio</taxon>
    </lineage>
</organism>
<dbReference type="Proteomes" id="UP000076577">
    <property type="component" value="Unassembled WGS sequence"/>
</dbReference>
<reference evidence="1 2" key="1">
    <citation type="journal article" date="2016" name="Front. Microbiol.">
        <title>Comparative Genomic Analysis Reveals a Diverse Repertoire of Genes Involved in Prokaryote-Eukaryote Interactions within the Pseudovibrio Genus.</title>
        <authorList>
            <person name="Romano S."/>
            <person name="Fernandez-Guerra A."/>
            <person name="Reen F.J."/>
            <person name="Glockner F.O."/>
            <person name="Crowley S.P."/>
            <person name="O'Sullivan O."/>
            <person name="Cotter P.D."/>
            <person name="Adams C."/>
            <person name="Dobson A.D."/>
            <person name="O'Gara F."/>
        </authorList>
    </citation>
    <scope>NUCLEOTIDE SEQUENCE [LARGE SCALE GENOMIC DNA]</scope>
    <source>
        <strain evidence="1 2">Ad2</strain>
    </source>
</reference>
<proteinExistence type="predicted"/>
<dbReference type="NCBIfam" id="TIGR03293">
    <property type="entry name" value="PhnG_redo"/>
    <property type="match status" value="1"/>
</dbReference>
<evidence type="ECO:0000313" key="2">
    <source>
        <dbReference type="Proteomes" id="UP000076577"/>
    </source>
</evidence>